<reference evidence="2 3" key="1">
    <citation type="submission" date="2023-11" db="EMBL/GenBank/DDBJ databases">
        <title>Bacillus jintuensis, isolated from a mudflat on the Beibu Gulf coast.</title>
        <authorList>
            <person name="Li M."/>
        </authorList>
    </citation>
    <scope>NUCLEOTIDE SEQUENCE [LARGE SCALE GENOMIC DNA]</scope>
    <source>
        <strain evidence="2 3">31A1R</strain>
        <plasmid evidence="2">unnamed</plasmid>
    </source>
</reference>
<geneLocation type="plasmid" evidence="2">
    <name>unnamed</name>
</geneLocation>
<keyword evidence="1" id="KW-0812">Transmembrane</keyword>
<dbReference type="RefSeq" id="WP_322445494.1">
    <property type="nucleotide sequence ID" value="NZ_JAXOFX010000002.1"/>
</dbReference>
<accession>A0ABU5IUX2</accession>
<feature type="transmembrane region" description="Helical" evidence="1">
    <location>
        <begin position="56"/>
        <end position="74"/>
    </location>
</feature>
<feature type="transmembrane region" description="Helical" evidence="1">
    <location>
        <begin position="107"/>
        <end position="127"/>
    </location>
</feature>
<feature type="transmembrane region" description="Helical" evidence="1">
    <location>
        <begin position="80"/>
        <end position="100"/>
    </location>
</feature>
<feature type="transmembrane region" description="Helical" evidence="1">
    <location>
        <begin position="157"/>
        <end position="176"/>
    </location>
</feature>
<evidence type="ECO:0000313" key="2">
    <source>
        <dbReference type="EMBL" id="MDZ5470958.1"/>
    </source>
</evidence>
<proteinExistence type="predicted"/>
<organism evidence="2 3">
    <name type="scientific">Robertmurraya mangrovi</name>
    <dbReference type="NCBI Taxonomy" id="3098077"/>
    <lineage>
        <taxon>Bacteria</taxon>
        <taxon>Bacillati</taxon>
        <taxon>Bacillota</taxon>
        <taxon>Bacilli</taxon>
        <taxon>Bacillales</taxon>
        <taxon>Bacillaceae</taxon>
        <taxon>Robertmurraya</taxon>
    </lineage>
</organism>
<protein>
    <recommendedName>
        <fullName evidence="4">DUF2157 domain-containing protein</fullName>
    </recommendedName>
</protein>
<keyword evidence="3" id="KW-1185">Reference proteome</keyword>
<dbReference type="EMBL" id="JAXOFX010000002">
    <property type="protein sequence ID" value="MDZ5470958.1"/>
    <property type="molecule type" value="Genomic_DNA"/>
</dbReference>
<keyword evidence="2" id="KW-0614">Plasmid</keyword>
<gene>
    <name evidence="2" type="ORF">SM124_04245</name>
</gene>
<dbReference type="Proteomes" id="UP001290455">
    <property type="component" value="Unassembled WGS sequence"/>
</dbReference>
<comment type="caution">
    <text evidence="2">The sequence shown here is derived from an EMBL/GenBank/DDBJ whole genome shotgun (WGS) entry which is preliminary data.</text>
</comment>
<keyword evidence="1" id="KW-0472">Membrane</keyword>
<evidence type="ECO:0000256" key="1">
    <source>
        <dbReference type="SAM" id="Phobius"/>
    </source>
</evidence>
<keyword evidence="1" id="KW-1133">Transmembrane helix</keyword>
<evidence type="ECO:0000313" key="3">
    <source>
        <dbReference type="Proteomes" id="UP001290455"/>
    </source>
</evidence>
<name>A0ABU5IUX2_9BACI</name>
<feature type="transmembrane region" description="Helical" evidence="1">
    <location>
        <begin position="133"/>
        <end position="150"/>
    </location>
</feature>
<evidence type="ECO:0008006" key="4">
    <source>
        <dbReference type="Google" id="ProtNLM"/>
    </source>
</evidence>
<sequence length="177" mass="20440">MNEARKKIIVNEILYWKKSRMLPEHYCDYLLALYTEGNQPQEIRNEKGNARKSWHVLNYFLLMLIPASVFLIYFTELSIILQMALLSILILSGLVAAIYFSRKGNMYQLSLIVSALILLFSTVELTTKAFPDQIGFLYGALILNCLLWLFSGRKLRLLYFTISGYLGLILLIISIFI</sequence>